<evidence type="ECO:0000313" key="2">
    <source>
        <dbReference type="EMBL" id="KAH9329717.1"/>
    </source>
</evidence>
<evidence type="ECO:0000256" key="1">
    <source>
        <dbReference type="SAM" id="MobiDB-lite"/>
    </source>
</evidence>
<dbReference type="EMBL" id="JAHRHJ020000001">
    <property type="protein sequence ID" value="KAH9329717.1"/>
    <property type="molecule type" value="Genomic_DNA"/>
</dbReference>
<keyword evidence="3" id="KW-1185">Reference proteome</keyword>
<name>A0AA38GXP0_TAXCH</name>
<dbReference type="Proteomes" id="UP000824469">
    <property type="component" value="Unassembled WGS sequence"/>
</dbReference>
<feature type="non-terminal residue" evidence="2">
    <location>
        <position position="1"/>
    </location>
</feature>
<feature type="compositionally biased region" description="Polar residues" evidence="1">
    <location>
        <begin position="19"/>
        <end position="28"/>
    </location>
</feature>
<protein>
    <submittedName>
        <fullName evidence="2">Uncharacterized protein</fullName>
    </submittedName>
</protein>
<evidence type="ECO:0000313" key="3">
    <source>
        <dbReference type="Proteomes" id="UP000824469"/>
    </source>
</evidence>
<feature type="non-terminal residue" evidence="2">
    <location>
        <position position="52"/>
    </location>
</feature>
<organism evidence="2 3">
    <name type="scientific">Taxus chinensis</name>
    <name type="common">Chinese yew</name>
    <name type="synonym">Taxus wallichiana var. chinensis</name>
    <dbReference type="NCBI Taxonomy" id="29808"/>
    <lineage>
        <taxon>Eukaryota</taxon>
        <taxon>Viridiplantae</taxon>
        <taxon>Streptophyta</taxon>
        <taxon>Embryophyta</taxon>
        <taxon>Tracheophyta</taxon>
        <taxon>Spermatophyta</taxon>
        <taxon>Pinopsida</taxon>
        <taxon>Pinidae</taxon>
        <taxon>Conifers II</taxon>
        <taxon>Cupressales</taxon>
        <taxon>Taxaceae</taxon>
        <taxon>Taxus</taxon>
    </lineage>
</organism>
<dbReference type="AlphaFoldDB" id="A0AA38GXP0"/>
<gene>
    <name evidence="2" type="ORF">KI387_001825</name>
</gene>
<feature type="region of interest" description="Disordered" evidence="1">
    <location>
        <begin position="1"/>
        <end position="52"/>
    </location>
</feature>
<comment type="caution">
    <text evidence="2">The sequence shown here is derived from an EMBL/GenBank/DDBJ whole genome shotgun (WGS) entry which is preliminary data.</text>
</comment>
<proteinExistence type="predicted"/>
<sequence length="52" mass="5307">TSGTFGTPRRGSAEKPSGGPNSKGTSGTRVRERPEPAGSAETGNFRTRTSGL</sequence>
<feature type="compositionally biased region" description="Polar residues" evidence="1">
    <location>
        <begin position="41"/>
        <end position="52"/>
    </location>
</feature>
<accession>A0AA38GXP0</accession>
<reference evidence="2 3" key="1">
    <citation type="journal article" date="2021" name="Nat. Plants">
        <title>The Taxus genome provides insights into paclitaxel biosynthesis.</title>
        <authorList>
            <person name="Xiong X."/>
            <person name="Gou J."/>
            <person name="Liao Q."/>
            <person name="Li Y."/>
            <person name="Zhou Q."/>
            <person name="Bi G."/>
            <person name="Li C."/>
            <person name="Du R."/>
            <person name="Wang X."/>
            <person name="Sun T."/>
            <person name="Guo L."/>
            <person name="Liang H."/>
            <person name="Lu P."/>
            <person name="Wu Y."/>
            <person name="Zhang Z."/>
            <person name="Ro D.K."/>
            <person name="Shang Y."/>
            <person name="Huang S."/>
            <person name="Yan J."/>
        </authorList>
    </citation>
    <scope>NUCLEOTIDE SEQUENCE [LARGE SCALE GENOMIC DNA]</scope>
    <source>
        <strain evidence="2">Ta-2019</strain>
    </source>
</reference>